<dbReference type="PROSITE" id="PS51465">
    <property type="entry name" value="KAZAL_2"/>
    <property type="match status" value="1"/>
</dbReference>
<protein>
    <submittedName>
        <fullName evidence="7">Proteinase inhibitor</fullName>
    </submittedName>
</protein>
<keyword evidence="4" id="KW-1015">Disulfide bond</keyword>
<organism evidence="7">
    <name type="scientific">Cruziohyla calcarifer</name>
    <name type="common">Splendid leaf frog</name>
    <name type="synonym">Agalychnis calcarifer</name>
    <dbReference type="NCBI Taxonomy" id="318249"/>
    <lineage>
        <taxon>Eukaryota</taxon>
        <taxon>Metazoa</taxon>
        <taxon>Chordata</taxon>
        <taxon>Craniata</taxon>
        <taxon>Vertebrata</taxon>
        <taxon>Euteleostomi</taxon>
        <taxon>Amphibia</taxon>
        <taxon>Batrachia</taxon>
        <taxon>Anura</taxon>
        <taxon>Neobatrachia</taxon>
        <taxon>Hyloidea</taxon>
        <taxon>Hylidae</taxon>
        <taxon>Phyllomedusinae</taxon>
        <taxon>Cruziohyla</taxon>
    </lineage>
</organism>
<proteinExistence type="evidence at transcript level"/>
<dbReference type="Pfam" id="PF00050">
    <property type="entry name" value="Kazal_1"/>
    <property type="match status" value="1"/>
</dbReference>
<gene>
    <name evidence="7" type="primary">CCKP-5a</name>
</gene>
<dbReference type="EMBL" id="KX065066">
    <property type="protein sequence ID" value="ANN87746.1"/>
    <property type="molecule type" value="mRNA"/>
</dbReference>
<dbReference type="PROSITE" id="PS00282">
    <property type="entry name" value="KAZAL_1"/>
    <property type="match status" value="1"/>
</dbReference>
<reference evidence="7" key="1">
    <citation type="journal article" date="2017" name="EuPA Open Proteomics">
        <title>Novel Kazal-type proteinase inhibitors from the skin secretion of the Splendid leaf frog, Cruziohyla calcarifer.</title>
        <authorList>
            <person name="Proano-Bolanos C."/>
            <person name="Li R."/>
            <person name="Zhou M."/>
            <person name="Wang L."/>
            <person name="Xi X."/>
            <person name="Tapia E.E."/>
            <person name="Coloma L.A."/>
            <person name="Chen T."/>
            <person name="Shaw C."/>
        </authorList>
    </citation>
    <scope>NUCLEOTIDE SEQUENCE</scope>
    <source>
        <tissue evidence="7">Skin secretion</tissue>
    </source>
</reference>
<comment type="subcellular location">
    <subcellularLocation>
        <location evidence="1">Secreted</location>
    </subcellularLocation>
</comment>
<evidence type="ECO:0000256" key="4">
    <source>
        <dbReference type="ARBA" id="ARBA00023157"/>
    </source>
</evidence>
<evidence type="ECO:0000256" key="2">
    <source>
        <dbReference type="ARBA" id="ARBA00022525"/>
    </source>
</evidence>
<evidence type="ECO:0000313" key="7">
    <source>
        <dbReference type="EMBL" id="ANN87746.1"/>
    </source>
</evidence>
<feature type="signal peptide" evidence="5">
    <location>
        <begin position="1"/>
        <end position="26"/>
    </location>
</feature>
<dbReference type="GO" id="GO:0005576">
    <property type="term" value="C:extracellular region"/>
    <property type="evidence" value="ECO:0007669"/>
    <property type="project" value="UniProtKB-SubCell"/>
</dbReference>
<dbReference type="InterPro" id="IPR036058">
    <property type="entry name" value="Kazal_dom_sf"/>
</dbReference>
<dbReference type="FunFam" id="3.30.60.30:FF:000147">
    <property type="entry name" value="Proteinase inhibitor PSKP-1"/>
    <property type="match status" value="1"/>
</dbReference>
<evidence type="ECO:0000256" key="1">
    <source>
        <dbReference type="ARBA" id="ARBA00004613"/>
    </source>
</evidence>
<evidence type="ECO:0000259" key="6">
    <source>
        <dbReference type="PROSITE" id="PS51465"/>
    </source>
</evidence>
<keyword evidence="3" id="KW-0646">Protease inhibitor</keyword>
<accession>A0A1U9AKK4</accession>
<keyword evidence="5" id="KW-0732">Signal</keyword>
<dbReference type="AlphaFoldDB" id="A0A1U9AKK4"/>
<dbReference type="GO" id="GO:0030414">
    <property type="term" value="F:peptidase inhibitor activity"/>
    <property type="evidence" value="ECO:0007669"/>
    <property type="project" value="UniProtKB-KW"/>
</dbReference>
<dbReference type="SMART" id="SM00280">
    <property type="entry name" value="KAZAL"/>
    <property type="match status" value="1"/>
</dbReference>
<feature type="chain" id="PRO_5010692696" evidence="5">
    <location>
        <begin position="27"/>
        <end position="84"/>
    </location>
</feature>
<dbReference type="PANTHER" id="PTHR21312">
    <property type="entry name" value="SERINE PROTEASE INHIBITOR"/>
    <property type="match status" value="1"/>
</dbReference>
<dbReference type="InterPro" id="IPR002350">
    <property type="entry name" value="Kazal_dom"/>
</dbReference>
<dbReference type="SUPFAM" id="SSF100895">
    <property type="entry name" value="Kazal-type serine protease inhibitors"/>
    <property type="match status" value="1"/>
</dbReference>
<sequence length="84" mass="9523" precursor="true">MKTLISSVLLFCILATALWPIHEAEAVIEPNCKKYEGKKCDLNPNPVCGTNGREYFNECALCVFIRDSKKKADKMVKIKKWGKC</sequence>
<dbReference type="Gene3D" id="3.30.60.30">
    <property type="match status" value="1"/>
</dbReference>
<evidence type="ECO:0000256" key="5">
    <source>
        <dbReference type="SAM" id="SignalP"/>
    </source>
</evidence>
<dbReference type="PANTHER" id="PTHR21312:SF28">
    <property type="entry name" value="OVOINHIBITOR-RELATED"/>
    <property type="match status" value="1"/>
</dbReference>
<name>A0A1U9AKK4_CRUCA</name>
<feature type="domain" description="Kazal-like" evidence="6">
    <location>
        <begin position="26"/>
        <end position="84"/>
    </location>
</feature>
<evidence type="ECO:0000256" key="3">
    <source>
        <dbReference type="ARBA" id="ARBA00022690"/>
    </source>
</evidence>
<keyword evidence="2" id="KW-0964">Secreted</keyword>